<keyword evidence="3" id="KW-1185">Reference proteome</keyword>
<evidence type="ECO:0000313" key="2">
    <source>
        <dbReference type="EMBL" id="GGJ59748.1"/>
    </source>
</evidence>
<keyword evidence="1" id="KW-0472">Membrane</keyword>
<feature type="transmembrane region" description="Helical" evidence="1">
    <location>
        <begin position="29"/>
        <end position="49"/>
    </location>
</feature>
<organism evidence="2 3">
    <name type="scientific">Deinococcus roseus</name>
    <dbReference type="NCBI Taxonomy" id="392414"/>
    <lineage>
        <taxon>Bacteria</taxon>
        <taxon>Thermotogati</taxon>
        <taxon>Deinococcota</taxon>
        <taxon>Deinococci</taxon>
        <taxon>Deinococcales</taxon>
        <taxon>Deinococcaceae</taxon>
        <taxon>Deinococcus</taxon>
    </lineage>
</organism>
<keyword evidence="1" id="KW-1133">Transmembrane helix</keyword>
<dbReference type="Proteomes" id="UP000632222">
    <property type="component" value="Unassembled WGS sequence"/>
</dbReference>
<protein>
    <submittedName>
        <fullName evidence="2">Uncharacterized protein</fullName>
    </submittedName>
</protein>
<evidence type="ECO:0000313" key="3">
    <source>
        <dbReference type="Proteomes" id="UP000632222"/>
    </source>
</evidence>
<dbReference type="RefSeq" id="WP_189009510.1">
    <property type="nucleotide sequence ID" value="NZ_BMOD01000054.1"/>
</dbReference>
<proteinExistence type="predicted"/>
<sequence length="69" mass="7767">MLRILLTLALLLILSHQLGRWVSDLNVYQTVFVLFAFCSVAFFIVVFSLKRTRSRKAGGTVASQATKLH</sequence>
<reference evidence="3" key="1">
    <citation type="journal article" date="2019" name="Int. J. Syst. Evol. Microbiol.">
        <title>The Global Catalogue of Microorganisms (GCM) 10K type strain sequencing project: providing services to taxonomists for standard genome sequencing and annotation.</title>
        <authorList>
            <consortium name="The Broad Institute Genomics Platform"/>
            <consortium name="The Broad Institute Genome Sequencing Center for Infectious Disease"/>
            <person name="Wu L."/>
            <person name="Ma J."/>
        </authorList>
    </citation>
    <scope>NUCLEOTIDE SEQUENCE [LARGE SCALE GENOMIC DNA]</scope>
    <source>
        <strain evidence="3">JCM 14370</strain>
    </source>
</reference>
<comment type="caution">
    <text evidence="2">The sequence shown here is derived from an EMBL/GenBank/DDBJ whole genome shotgun (WGS) entry which is preliminary data.</text>
</comment>
<gene>
    <name evidence="2" type="ORF">GCM10008938_52320</name>
</gene>
<accession>A0ABQ2DKQ9</accession>
<keyword evidence="1" id="KW-0812">Transmembrane</keyword>
<evidence type="ECO:0000256" key="1">
    <source>
        <dbReference type="SAM" id="Phobius"/>
    </source>
</evidence>
<name>A0ABQ2DKQ9_9DEIO</name>
<dbReference type="EMBL" id="BMOD01000054">
    <property type="protein sequence ID" value="GGJ59748.1"/>
    <property type="molecule type" value="Genomic_DNA"/>
</dbReference>